<reference evidence="12" key="1">
    <citation type="submission" date="2022-07" db="EMBL/GenBank/DDBJ databases">
        <title>Bombella genomes.</title>
        <authorList>
            <person name="Harer L."/>
            <person name="Styblova S."/>
            <person name="Ehrmann M."/>
        </authorList>
    </citation>
    <scope>NUCLEOTIDE SEQUENCE</scope>
    <source>
        <strain evidence="12">TMW 2.2559</strain>
    </source>
</reference>
<evidence type="ECO:0000256" key="9">
    <source>
        <dbReference type="ARBA" id="ARBA00023277"/>
    </source>
</evidence>
<dbReference type="GO" id="GO:0003978">
    <property type="term" value="F:UDP-glucose 4-epimerase activity"/>
    <property type="evidence" value="ECO:0007669"/>
    <property type="project" value="UniProtKB-EC"/>
</dbReference>
<evidence type="ECO:0000256" key="6">
    <source>
        <dbReference type="ARBA" id="ARBA00018569"/>
    </source>
</evidence>
<evidence type="ECO:0000256" key="8">
    <source>
        <dbReference type="ARBA" id="ARBA00023235"/>
    </source>
</evidence>
<evidence type="ECO:0000256" key="7">
    <source>
        <dbReference type="ARBA" id="ARBA00023027"/>
    </source>
</evidence>
<protein>
    <recommendedName>
        <fullName evidence="6 10">UDP-glucose 4-epimerase</fullName>
        <ecNumber evidence="5 10">5.1.3.2</ecNumber>
    </recommendedName>
</protein>
<dbReference type="PANTHER" id="PTHR43725:SF53">
    <property type="entry name" value="UDP-ARABINOSE 4-EPIMERASE 1"/>
    <property type="match status" value="1"/>
</dbReference>
<feature type="domain" description="NAD-dependent epimerase/dehydratase" evidence="11">
    <location>
        <begin position="4"/>
        <end position="250"/>
    </location>
</feature>
<evidence type="ECO:0000256" key="3">
    <source>
        <dbReference type="ARBA" id="ARBA00004947"/>
    </source>
</evidence>
<evidence type="ECO:0000256" key="1">
    <source>
        <dbReference type="ARBA" id="ARBA00000083"/>
    </source>
</evidence>
<dbReference type="InterPro" id="IPR005886">
    <property type="entry name" value="UDP_G4E"/>
</dbReference>
<dbReference type="Proteomes" id="UP001165633">
    <property type="component" value="Unassembled WGS sequence"/>
</dbReference>
<evidence type="ECO:0000313" key="13">
    <source>
        <dbReference type="Proteomes" id="UP001165633"/>
    </source>
</evidence>
<organism evidence="12 13">
    <name type="scientific">Bombella dulcis</name>
    <dbReference type="NCBI Taxonomy" id="2967339"/>
    <lineage>
        <taxon>Bacteria</taxon>
        <taxon>Pseudomonadati</taxon>
        <taxon>Pseudomonadota</taxon>
        <taxon>Alphaproteobacteria</taxon>
        <taxon>Acetobacterales</taxon>
        <taxon>Acetobacteraceae</taxon>
        <taxon>Bombella</taxon>
    </lineage>
</organism>
<keyword evidence="9 10" id="KW-0119">Carbohydrate metabolism</keyword>
<sequence length="336" mass="37605">MRYLVTGGAGYIGSHVTLALLEDGHDVTVLDNLSTGHRAAIPTGARFRHVNLADSAALDAILGETHWDGVLHLAALSVVGDSMKSPFHYIRQNMLTSLNLIEGCVRHQIMRFLFSSTAALFDDNNTTLLSETSPINPSSPYGESKFLIERSLKWADRLHGLRYGCLRYFNAAGADEQGRLGEDHRPETHLIPLAIDTALGRRPLLRVAGNDYDTLDGTCIRDYIHVSDIAKAHLLVLARLDEKSVTYNLGTGKGFSNLDVIRTVERVTGQSLPWTWCPRRKGDRAILITDPSRIRKELGWRPRHTEIESIIETALRWRLRHPDGYGTPHKDAYQRI</sequence>
<dbReference type="Gene3D" id="3.40.50.720">
    <property type="entry name" value="NAD(P)-binding Rossmann-like Domain"/>
    <property type="match status" value="1"/>
</dbReference>
<comment type="cofactor">
    <cofactor evidence="2 10">
        <name>NAD(+)</name>
        <dbReference type="ChEBI" id="CHEBI:57540"/>
    </cofactor>
</comment>
<evidence type="ECO:0000259" key="11">
    <source>
        <dbReference type="Pfam" id="PF01370"/>
    </source>
</evidence>
<accession>A0ABT3WBM5</accession>
<comment type="similarity">
    <text evidence="4 10">Belongs to the NAD(P)-dependent epimerase/dehydratase family.</text>
</comment>
<comment type="caution">
    <text evidence="12">The sequence shown here is derived from an EMBL/GenBank/DDBJ whole genome shotgun (WGS) entry which is preliminary data.</text>
</comment>
<gene>
    <name evidence="12" type="primary">galE</name>
    <name evidence="12" type="ORF">NQF87_05835</name>
</gene>
<comment type="catalytic activity">
    <reaction evidence="1 10">
        <text>UDP-alpha-D-glucose = UDP-alpha-D-galactose</text>
        <dbReference type="Rhea" id="RHEA:22168"/>
        <dbReference type="ChEBI" id="CHEBI:58885"/>
        <dbReference type="ChEBI" id="CHEBI:66914"/>
        <dbReference type="EC" id="5.1.3.2"/>
    </reaction>
</comment>
<dbReference type="RefSeq" id="WP_266127482.1">
    <property type="nucleotide sequence ID" value="NZ_JANIDV010000003.1"/>
</dbReference>
<dbReference type="Gene3D" id="3.90.25.10">
    <property type="entry name" value="UDP-galactose 4-epimerase, domain 1"/>
    <property type="match status" value="1"/>
</dbReference>
<evidence type="ECO:0000256" key="4">
    <source>
        <dbReference type="ARBA" id="ARBA00007637"/>
    </source>
</evidence>
<dbReference type="Pfam" id="PF01370">
    <property type="entry name" value="Epimerase"/>
    <property type="match status" value="1"/>
</dbReference>
<keyword evidence="8 10" id="KW-0413">Isomerase</keyword>
<dbReference type="EMBL" id="JANIDV010000003">
    <property type="protein sequence ID" value="MCX5616492.1"/>
    <property type="molecule type" value="Genomic_DNA"/>
</dbReference>
<name>A0ABT3WBM5_9PROT</name>
<dbReference type="InterPro" id="IPR036291">
    <property type="entry name" value="NAD(P)-bd_dom_sf"/>
</dbReference>
<dbReference type="InterPro" id="IPR001509">
    <property type="entry name" value="Epimerase_deHydtase"/>
</dbReference>
<dbReference type="NCBIfam" id="TIGR01179">
    <property type="entry name" value="galE"/>
    <property type="match status" value="1"/>
</dbReference>
<keyword evidence="7 10" id="KW-0520">NAD</keyword>
<dbReference type="EC" id="5.1.3.2" evidence="5 10"/>
<dbReference type="SUPFAM" id="SSF51735">
    <property type="entry name" value="NAD(P)-binding Rossmann-fold domains"/>
    <property type="match status" value="1"/>
</dbReference>
<keyword evidence="13" id="KW-1185">Reference proteome</keyword>
<proteinExistence type="inferred from homology"/>
<comment type="subunit">
    <text evidence="10">Homodimer.</text>
</comment>
<comment type="pathway">
    <text evidence="3 10">Carbohydrate metabolism; galactose metabolism.</text>
</comment>
<evidence type="ECO:0000313" key="12">
    <source>
        <dbReference type="EMBL" id="MCX5616492.1"/>
    </source>
</evidence>
<evidence type="ECO:0000256" key="5">
    <source>
        <dbReference type="ARBA" id="ARBA00013189"/>
    </source>
</evidence>
<dbReference type="CDD" id="cd05247">
    <property type="entry name" value="UDP_G4E_1_SDR_e"/>
    <property type="match status" value="1"/>
</dbReference>
<evidence type="ECO:0000256" key="10">
    <source>
        <dbReference type="RuleBase" id="RU366046"/>
    </source>
</evidence>
<evidence type="ECO:0000256" key="2">
    <source>
        <dbReference type="ARBA" id="ARBA00001911"/>
    </source>
</evidence>
<dbReference type="PANTHER" id="PTHR43725">
    <property type="entry name" value="UDP-GLUCOSE 4-EPIMERASE"/>
    <property type="match status" value="1"/>
</dbReference>